<dbReference type="AlphaFoldDB" id="X1LX72"/>
<feature type="domain" description="Putative Flp pilus-assembly TadG-like N-terminal" evidence="1">
    <location>
        <begin position="14"/>
        <end position="61"/>
    </location>
</feature>
<accession>X1LX72</accession>
<dbReference type="Pfam" id="PF13400">
    <property type="entry name" value="Tad"/>
    <property type="match status" value="1"/>
</dbReference>
<organism evidence="2">
    <name type="scientific">marine sediment metagenome</name>
    <dbReference type="NCBI Taxonomy" id="412755"/>
    <lineage>
        <taxon>unclassified sequences</taxon>
        <taxon>metagenomes</taxon>
        <taxon>ecological metagenomes</taxon>
    </lineage>
</organism>
<protein>
    <recommendedName>
        <fullName evidence="1">Putative Flp pilus-assembly TadG-like N-terminal domain-containing protein</fullName>
    </recommendedName>
</protein>
<dbReference type="InterPro" id="IPR028087">
    <property type="entry name" value="Tad_N"/>
</dbReference>
<evidence type="ECO:0000259" key="1">
    <source>
        <dbReference type="Pfam" id="PF13400"/>
    </source>
</evidence>
<comment type="caution">
    <text evidence="2">The sequence shown here is derived from an EMBL/GenBank/DDBJ whole genome shotgun (WGS) entry which is preliminary data.</text>
</comment>
<evidence type="ECO:0000313" key="2">
    <source>
        <dbReference type="EMBL" id="GAI23673.1"/>
    </source>
</evidence>
<reference evidence="2" key="1">
    <citation type="journal article" date="2014" name="Front. Microbiol.">
        <title>High frequency of phylogenetically diverse reductive dehalogenase-homologous genes in deep subseafloor sedimentary metagenomes.</title>
        <authorList>
            <person name="Kawai M."/>
            <person name="Futagami T."/>
            <person name="Toyoda A."/>
            <person name="Takaki Y."/>
            <person name="Nishi S."/>
            <person name="Hori S."/>
            <person name="Arai W."/>
            <person name="Tsubouchi T."/>
            <person name="Morono Y."/>
            <person name="Uchiyama I."/>
            <person name="Ito T."/>
            <person name="Fujiyama A."/>
            <person name="Inagaki F."/>
            <person name="Takami H."/>
        </authorList>
    </citation>
    <scope>NUCLEOTIDE SEQUENCE</scope>
    <source>
        <strain evidence="2">Expedition CK06-06</strain>
    </source>
</reference>
<dbReference type="EMBL" id="BARV01020109">
    <property type="protein sequence ID" value="GAI23673.1"/>
    <property type="molecule type" value="Genomic_DNA"/>
</dbReference>
<feature type="non-terminal residue" evidence="2">
    <location>
        <position position="63"/>
    </location>
</feature>
<sequence length="63" mass="6810">MRIMKIKRFKSENGAVVVIVALSIVALMMVTALTIDVGSLYEERRHLQTVADAAALAGAQQLP</sequence>
<name>X1LX72_9ZZZZ</name>
<gene>
    <name evidence="2" type="ORF">S06H3_33657</name>
</gene>
<proteinExistence type="predicted"/>